<evidence type="ECO:0000313" key="3">
    <source>
        <dbReference type="Proteomes" id="UP000193986"/>
    </source>
</evidence>
<accession>A0A1Y2AUJ4</accession>
<dbReference type="AlphaFoldDB" id="A0A1Y2AUJ4"/>
<dbReference type="Proteomes" id="UP000193986">
    <property type="component" value="Unassembled WGS sequence"/>
</dbReference>
<sequence>MYHRDGLEEGEARASRSGLSLLLEALALPEKARPEYSLYTQSYLNPSSIEGKSLDRKLFLERTANWLEHGVYARLEVPTRLMSSSKKRKESFYQSLEMCSWLLSEAQVPYTLLSDTDLKAEYQRFREETTIFVVATEEMYGDEQSTKTLDQYWTKSVPWPGDRPEDSSCRAFCRIHPSVFDRGREPQASSQGGEPKANNQGEQGPVVSEIPSDSERPTGIHSSSDGLGDVQVTELSPNAETDPSQQVGDDDRVGKDDGPTAGSQGGHSEGRVSVPGGEIESAGVSPSEVEVFAGDGDASIEWSLDLNGTALALNVETITGPSRGEVSVVFS</sequence>
<gene>
    <name evidence="2" type="ORF">BCR39DRAFT_560630</name>
</gene>
<proteinExistence type="predicted"/>
<evidence type="ECO:0000256" key="1">
    <source>
        <dbReference type="SAM" id="MobiDB-lite"/>
    </source>
</evidence>
<comment type="caution">
    <text evidence="2">The sequence shown here is derived from an EMBL/GenBank/DDBJ whole genome shotgun (WGS) entry which is preliminary data.</text>
</comment>
<evidence type="ECO:0000313" key="2">
    <source>
        <dbReference type="EMBL" id="ORY26241.1"/>
    </source>
</evidence>
<reference evidence="2 3" key="1">
    <citation type="submission" date="2016-07" db="EMBL/GenBank/DDBJ databases">
        <title>Pervasive Adenine N6-methylation of Active Genes in Fungi.</title>
        <authorList>
            <consortium name="DOE Joint Genome Institute"/>
            <person name="Mondo S.J."/>
            <person name="Dannebaum R.O."/>
            <person name="Kuo R.C."/>
            <person name="Labutti K."/>
            <person name="Haridas S."/>
            <person name="Kuo A."/>
            <person name="Salamov A."/>
            <person name="Ahrendt S.R."/>
            <person name="Lipzen A."/>
            <person name="Sullivan W."/>
            <person name="Andreopoulos W.B."/>
            <person name="Clum A."/>
            <person name="Lindquist E."/>
            <person name="Daum C."/>
            <person name="Ramamoorthy G.K."/>
            <person name="Gryganskyi A."/>
            <person name="Culley D."/>
            <person name="Magnuson J.K."/>
            <person name="James T.Y."/>
            <person name="O'Malley M.A."/>
            <person name="Stajich J.E."/>
            <person name="Spatafora J.W."/>
            <person name="Visel A."/>
            <person name="Grigoriev I.V."/>
        </authorList>
    </citation>
    <scope>NUCLEOTIDE SEQUENCE [LARGE SCALE GENOMIC DNA]</scope>
    <source>
        <strain evidence="2 3">68-887.2</strain>
    </source>
</reference>
<feature type="region of interest" description="Disordered" evidence="1">
    <location>
        <begin position="180"/>
        <end position="286"/>
    </location>
</feature>
<dbReference type="InParanoid" id="A0A1Y2AUJ4"/>
<feature type="compositionally biased region" description="Polar residues" evidence="1">
    <location>
        <begin position="187"/>
        <end position="202"/>
    </location>
</feature>
<feature type="compositionally biased region" description="Polar residues" evidence="1">
    <location>
        <begin position="233"/>
        <end position="246"/>
    </location>
</feature>
<feature type="compositionally biased region" description="Basic and acidic residues" evidence="1">
    <location>
        <begin position="249"/>
        <end position="258"/>
    </location>
</feature>
<protein>
    <submittedName>
        <fullName evidence="2">Uncharacterized protein</fullName>
    </submittedName>
</protein>
<name>A0A1Y2AUJ4_9TREE</name>
<keyword evidence="3" id="KW-1185">Reference proteome</keyword>
<dbReference type="EMBL" id="MCFC01000049">
    <property type="protein sequence ID" value="ORY26241.1"/>
    <property type="molecule type" value="Genomic_DNA"/>
</dbReference>
<organism evidence="2 3">
    <name type="scientific">Naematelia encephala</name>
    <dbReference type="NCBI Taxonomy" id="71784"/>
    <lineage>
        <taxon>Eukaryota</taxon>
        <taxon>Fungi</taxon>
        <taxon>Dikarya</taxon>
        <taxon>Basidiomycota</taxon>
        <taxon>Agaricomycotina</taxon>
        <taxon>Tremellomycetes</taxon>
        <taxon>Tremellales</taxon>
        <taxon>Naemateliaceae</taxon>
        <taxon>Naematelia</taxon>
    </lineage>
</organism>